<dbReference type="EMBL" id="JAUEPR010000007">
    <property type="protein sequence ID" value="KAK0482771.1"/>
    <property type="molecule type" value="Genomic_DNA"/>
</dbReference>
<evidence type="ECO:0000313" key="2">
    <source>
        <dbReference type="EMBL" id="KAK0482771.1"/>
    </source>
</evidence>
<name>A0AA39TE13_9AGAR</name>
<feature type="region of interest" description="Disordered" evidence="1">
    <location>
        <begin position="660"/>
        <end position="691"/>
    </location>
</feature>
<keyword evidence="3" id="KW-1185">Reference proteome</keyword>
<comment type="caution">
    <text evidence="2">The sequence shown here is derived from an EMBL/GenBank/DDBJ whole genome shotgun (WGS) entry which is preliminary data.</text>
</comment>
<evidence type="ECO:0000313" key="3">
    <source>
        <dbReference type="Proteomes" id="UP001175227"/>
    </source>
</evidence>
<reference evidence="2" key="1">
    <citation type="submission" date="2023-06" db="EMBL/GenBank/DDBJ databases">
        <authorList>
            <consortium name="Lawrence Berkeley National Laboratory"/>
            <person name="Ahrendt S."/>
            <person name="Sahu N."/>
            <person name="Indic B."/>
            <person name="Wong-Bajracharya J."/>
            <person name="Merenyi Z."/>
            <person name="Ke H.-M."/>
            <person name="Monk M."/>
            <person name="Kocsube S."/>
            <person name="Drula E."/>
            <person name="Lipzen A."/>
            <person name="Balint B."/>
            <person name="Henrissat B."/>
            <person name="Andreopoulos B."/>
            <person name="Martin F.M."/>
            <person name="Harder C.B."/>
            <person name="Rigling D."/>
            <person name="Ford K.L."/>
            <person name="Foster G.D."/>
            <person name="Pangilinan J."/>
            <person name="Papanicolaou A."/>
            <person name="Barry K."/>
            <person name="LaButti K."/>
            <person name="Viragh M."/>
            <person name="Koriabine M."/>
            <person name="Yan M."/>
            <person name="Riley R."/>
            <person name="Champramary S."/>
            <person name="Plett K.L."/>
            <person name="Tsai I.J."/>
            <person name="Slot J."/>
            <person name="Sipos G."/>
            <person name="Plett J."/>
            <person name="Nagy L.G."/>
            <person name="Grigoriev I.V."/>
        </authorList>
    </citation>
    <scope>NUCLEOTIDE SEQUENCE</scope>
    <source>
        <strain evidence="2">ICMP 16352</strain>
    </source>
</reference>
<gene>
    <name evidence="2" type="ORF">IW261DRAFT_1418299</name>
</gene>
<proteinExistence type="predicted"/>
<feature type="region of interest" description="Disordered" evidence="1">
    <location>
        <begin position="443"/>
        <end position="486"/>
    </location>
</feature>
<organism evidence="2 3">
    <name type="scientific">Armillaria novae-zelandiae</name>
    <dbReference type="NCBI Taxonomy" id="153914"/>
    <lineage>
        <taxon>Eukaryota</taxon>
        <taxon>Fungi</taxon>
        <taxon>Dikarya</taxon>
        <taxon>Basidiomycota</taxon>
        <taxon>Agaricomycotina</taxon>
        <taxon>Agaricomycetes</taxon>
        <taxon>Agaricomycetidae</taxon>
        <taxon>Agaricales</taxon>
        <taxon>Marasmiineae</taxon>
        <taxon>Physalacriaceae</taxon>
        <taxon>Armillaria</taxon>
    </lineage>
</organism>
<sequence>MPIKYYYIRAGLQAKDAFFGDIKRIYPRSSSLMDEFPAKILLEAERRYGNKLARENVDKMSVFSGWHSSSANPRYHYTLRAYNLAGWMAVTIEMEAANQGRVYTYYPGDWSRWMMRTRNVYFILKERLFLFLKVYYGAPLDRLGSSCEVTGLHNRRGSRFWCQATGGRSHGHLLPISATTTLPVPPQVQNESRETAFHSASNGDFLTRLFWERSKKRVKGMTRRIRYDNLSNGYVINTSAQRIQVTLTLSLPRKDLICHPPNATIHPYVFKVPASTLLGVLPVMGRHDYACQHDYTAEQREYMSQQGILFERAVQDNHVLIFFARLFEDWFDQWPITDDRSDAAVEQLKVEISTLYIMGLKNQWVVHGLRPDGWTEEYVIDKLDYLEDMVVILWELRRVFVVELPDITALSLPRSVSQLSDHETRNSSVASNMVYDLRTRKVPSLEIPPPPRLIVRAQPDNPPSQSQMSRSKSSSNARDDEFTPPPAPDAAADLIRCIDDVEVSLGFVKKRAIRHLVTIQGAMMNTWSYPAWKQNNGELVPVSVENLQQYMLEWELEGPNCFCPLVDPSSSLVQTILRQDDVDGQWSFVCASDYCKYRVNLTRIFGPGLPQSALQNHASCDEDAPPIEDLDYRTYEKRWEKKHGKRWHSLETVLSDIEEGVEAETTPAKAPDSVVPESDGEAGPKSLPVPRLDLTTKRRNSENTILTRKYMKVGLTALRLKERRRSPQAQEAGDNSVQPVGEDVAQAPTGFHETTLFRQTIPVPRRRELWIHLTQKAEGVTSEELAGLLVRCGGCTKYYRDGLIHYCV</sequence>
<feature type="compositionally biased region" description="Low complexity" evidence="1">
    <location>
        <begin position="464"/>
        <end position="475"/>
    </location>
</feature>
<dbReference type="Proteomes" id="UP001175227">
    <property type="component" value="Unassembled WGS sequence"/>
</dbReference>
<evidence type="ECO:0000256" key="1">
    <source>
        <dbReference type="SAM" id="MobiDB-lite"/>
    </source>
</evidence>
<dbReference type="AlphaFoldDB" id="A0AA39TE13"/>
<accession>A0AA39TE13</accession>
<protein>
    <submittedName>
        <fullName evidence="2">Uncharacterized protein</fullName>
    </submittedName>
</protein>